<evidence type="ECO:0000256" key="5">
    <source>
        <dbReference type="ARBA" id="ARBA00022989"/>
    </source>
</evidence>
<dbReference type="SUPFAM" id="SSF103473">
    <property type="entry name" value="MFS general substrate transporter"/>
    <property type="match status" value="1"/>
</dbReference>
<dbReference type="Gene3D" id="1.20.1250.20">
    <property type="entry name" value="MFS general substrate transporter like domains"/>
    <property type="match status" value="1"/>
</dbReference>
<feature type="transmembrane region" description="Helical" evidence="8">
    <location>
        <begin position="295"/>
        <end position="322"/>
    </location>
</feature>
<protein>
    <submittedName>
        <fullName evidence="10">MFS general substrate transporter</fullName>
    </submittedName>
</protein>
<feature type="domain" description="Major facilitator superfamily (MFS) profile" evidence="9">
    <location>
        <begin position="42"/>
        <end position="531"/>
    </location>
</feature>
<organism evidence="10 11">
    <name type="scientific">Roridomyces roridus</name>
    <dbReference type="NCBI Taxonomy" id="1738132"/>
    <lineage>
        <taxon>Eukaryota</taxon>
        <taxon>Fungi</taxon>
        <taxon>Dikarya</taxon>
        <taxon>Basidiomycota</taxon>
        <taxon>Agaricomycotina</taxon>
        <taxon>Agaricomycetes</taxon>
        <taxon>Agaricomycetidae</taxon>
        <taxon>Agaricales</taxon>
        <taxon>Marasmiineae</taxon>
        <taxon>Mycenaceae</taxon>
        <taxon>Roridomyces</taxon>
    </lineage>
</organism>
<evidence type="ECO:0000256" key="8">
    <source>
        <dbReference type="SAM" id="Phobius"/>
    </source>
</evidence>
<evidence type="ECO:0000256" key="3">
    <source>
        <dbReference type="ARBA" id="ARBA00022448"/>
    </source>
</evidence>
<comment type="caution">
    <text evidence="10">The sequence shown here is derived from an EMBL/GenBank/DDBJ whole genome shotgun (WGS) entry which is preliminary data.</text>
</comment>
<dbReference type="CDD" id="cd17502">
    <property type="entry name" value="MFS_Azr1_MDR_like"/>
    <property type="match status" value="1"/>
</dbReference>
<dbReference type="Pfam" id="PF07690">
    <property type="entry name" value="MFS_1"/>
    <property type="match status" value="1"/>
</dbReference>
<dbReference type="GO" id="GO:0012505">
    <property type="term" value="C:endomembrane system"/>
    <property type="evidence" value="ECO:0007669"/>
    <property type="project" value="UniProtKB-SubCell"/>
</dbReference>
<dbReference type="Gene3D" id="1.20.1720.10">
    <property type="entry name" value="Multidrug resistance protein D"/>
    <property type="match status" value="1"/>
</dbReference>
<evidence type="ECO:0000259" key="9">
    <source>
        <dbReference type="PROSITE" id="PS50850"/>
    </source>
</evidence>
<feature type="transmembrane region" description="Helical" evidence="8">
    <location>
        <begin position="131"/>
        <end position="153"/>
    </location>
</feature>
<dbReference type="PROSITE" id="PS50850">
    <property type="entry name" value="MFS"/>
    <property type="match status" value="1"/>
</dbReference>
<evidence type="ECO:0000256" key="1">
    <source>
        <dbReference type="ARBA" id="ARBA00004127"/>
    </source>
</evidence>
<dbReference type="PANTHER" id="PTHR23501:SF189">
    <property type="entry name" value="DRUG TRANSPORTER, PUTATIVE (AFU_ORTHOLOGUE AFUA_4G03920)-RELATED"/>
    <property type="match status" value="1"/>
</dbReference>
<feature type="transmembrane region" description="Helical" evidence="8">
    <location>
        <begin position="229"/>
        <end position="252"/>
    </location>
</feature>
<feature type="transmembrane region" description="Helical" evidence="8">
    <location>
        <begin position="165"/>
        <end position="186"/>
    </location>
</feature>
<evidence type="ECO:0000256" key="7">
    <source>
        <dbReference type="SAM" id="MobiDB-lite"/>
    </source>
</evidence>
<feature type="transmembrane region" description="Helical" evidence="8">
    <location>
        <begin position="508"/>
        <end position="527"/>
    </location>
</feature>
<feature type="transmembrane region" description="Helical" evidence="8">
    <location>
        <begin position="264"/>
        <end position="283"/>
    </location>
</feature>
<dbReference type="GO" id="GO:0022857">
    <property type="term" value="F:transmembrane transporter activity"/>
    <property type="evidence" value="ECO:0007669"/>
    <property type="project" value="InterPro"/>
</dbReference>
<feature type="transmembrane region" description="Helical" evidence="8">
    <location>
        <begin position="107"/>
        <end position="125"/>
    </location>
</feature>
<feature type="transmembrane region" description="Helical" evidence="8">
    <location>
        <begin position="367"/>
        <end position="386"/>
    </location>
</feature>
<dbReference type="GO" id="GO:0005886">
    <property type="term" value="C:plasma membrane"/>
    <property type="evidence" value="ECO:0007669"/>
    <property type="project" value="TreeGrafter"/>
</dbReference>
<evidence type="ECO:0000256" key="2">
    <source>
        <dbReference type="ARBA" id="ARBA00008335"/>
    </source>
</evidence>
<evidence type="ECO:0000256" key="6">
    <source>
        <dbReference type="ARBA" id="ARBA00023136"/>
    </source>
</evidence>
<feature type="transmembrane region" description="Helical" evidence="8">
    <location>
        <begin position="76"/>
        <end position="95"/>
    </location>
</feature>
<feature type="region of interest" description="Disordered" evidence="7">
    <location>
        <begin position="549"/>
        <end position="590"/>
    </location>
</feature>
<evidence type="ECO:0000313" key="10">
    <source>
        <dbReference type="EMBL" id="KAJ7636739.1"/>
    </source>
</evidence>
<feature type="compositionally biased region" description="Basic and acidic residues" evidence="7">
    <location>
        <begin position="570"/>
        <end position="586"/>
    </location>
</feature>
<dbReference type="InterPro" id="IPR020846">
    <property type="entry name" value="MFS_dom"/>
</dbReference>
<feature type="compositionally biased region" description="Polar residues" evidence="7">
    <location>
        <begin position="13"/>
        <end position="22"/>
    </location>
</feature>
<dbReference type="InterPro" id="IPR011701">
    <property type="entry name" value="MFS"/>
</dbReference>
<comment type="subcellular location">
    <subcellularLocation>
        <location evidence="1">Endomembrane system</location>
        <topology evidence="1">Multi-pass membrane protein</topology>
    </subcellularLocation>
</comment>
<accession>A0AAD7C1I1</accession>
<sequence>MSTPPTQYEAEKTIQQTPGSAEPSIQLTDQTNLLPFRRLLPILLGLGLCVVVSSLDSVIVSTALPKISAVFKAGSVISWVPSACLLTSTCFQPLYGRFSDIFGRKSALCLAMSLFMVGNLIAGFSKTIVQLIVFRGLAGAGGGGLLSMMQIVVSDLVSLRERGKYQGIIGGVVAVGNAIGPVIGGALSQNVGWHWCVWVTVPVSVVATCIVVFFLPLKPVQGEIRSKLLAVDYLGALLTLGACALLMLPLIWGGVIFPWKSPIVLGPLISSFAVFALFCLWEWRGARLPITAVYIFNLSTVSGVFVAMFVNGFVFFSTLYYLPQFFQVSLGYDPLHAGVFLVPLLVTQIIASWGAGMLVSHTGHFRTIIHVGFGVWSTACGCISTIRPGTPKGVLVVYMILAGIGAGQTMQTTTIAVQASVARRDMSVVTVMRNFLRLLGGTLSLSVASTLVNNSLRSAMDNLSLSSSLIKQIIDDPALLHNPTSVGLSPADGTHILYHGYTEGFSSLFIMNAALTAFATCVSVLFIKHKDLSRGDEEALRQRAIREEVERKTKKQQNQGKTGTLAPVRVSEDSGKGQPPEVRDLESGIAVAREEEGLEMAELRKKEVEHV</sequence>
<keyword evidence="11" id="KW-1185">Reference proteome</keyword>
<proteinExistence type="inferred from homology"/>
<reference evidence="10" key="1">
    <citation type="submission" date="2023-03" db="EMBL/GenBank/DDBJ databases">
        <title>Massive genome expansion in bonnet fungi (Mycena s.s.) driven by repeated elements and novel gene families across ecological guilds.</title>
        <authorList>
            <consortium name="Lawrence Berkeley National Laboratory"/>
            <person name="Harder C.B."/>
            <person name="Miyauchi S."/>
            <person name="Viragh M."/>
            <person name="Kuo A."/>
            <person name="Thoen E."/>
            <person name="Andreopoulos B."/>
            <person name="Lu D."/>
            <person name="Skrede I."/>
            <person name="Drula E."/>
            <person name="Henrissat B."/>
            <person name="Morin E."/>
            <person name="Kohler A."/>
            <person name="Barry K."/>
            <person name="LaButti K."/>
            <person name="Morin E."/>
            <person name="Salamov A."/>
            <person name="Lipzen A."/>
            <person name="Mereny Z."/>
            <person name="Hegedus B."/>
            <person name="Baldrian P."/>
            <person name="Stursova M."/>
            <person name="Weitz H."/>
            <person name="Taylor A."/>
            <person name="Grigoriev I.V."/>
            <person name="Nagy L.G."/>
            <person name="Martin F."/>
            <person name="Kauserud H."/>
        </authorList>
    </citation>
    <scope>NUCLEOTIDE SEQUENCE</scope>
    <source>
        <strain evidence="10">9284</strain>
    </source>
</reference>
<feature type="transmembrane region" description="Helical" evidence="8">
    <location>
        <begin position="334"/>
        <end position="355"/>
    </location>
</feature>
<keyword evidence="5 8" id="KW-1133">Transmembrane helix</keyword>
<keyword evidence="3" id="KW-0813">Transport</keyword>
<name>A0AAD7C1I1_9AGAR</name>
<comment type="similarity">
    <text evidence="2">Belongs to the major facilitator superfamily.</text>
</comment>
<evidence type="ECO:0000313" key="11">
    <source>
        <dbReference type="Proteomes" id="UP001221142"/>
    </source>
</evidence>
<keyword evidence="6 8" id="KW-0472">Membrane</keyword>
<feature type="transmembrane region" description="Helical" evidence="8">
    <location>
        <begin position="192"/>
        <end position="217"/>
    </location>
</feature>
<dbReference type="InterPro" id="IPR036259">
    <property type="entry name" value="MFS_trans_sf"/>
</dbReference>
<dbReference type="PANTHER" id="PTHR23501">
    <property type="entry name" value="MAJOR FACILITATOR SUPERFAMILY"/>
    <property type="match status" value="1"/>
</dbReference>
<dbReference type="AlphaFoldDB" id="A0AAD7C1I1"/>
<evidence type="ECO:0000256" key="4">
    <source>
        <dbReference type="ARBA" id="ARBA00022692"/>
    </source>
</evidence>
<dbReference type="EMBL" id="JARKIF010000006">
    <property type="protein sequence ID" value="KAJ7636739.1"/>
    <property type="molecule type" value="Genomic_DNA"/>
</dbReference>
<dbReference type="PRINTS" id="PR01036">
    <property type="entry name" value="TCRTETB"/>
</dbReference>
<dbReference type="Proteomes" id="UP001221142">
    <property type="component" value="Unassembled WGS sequence"/>
</dbReference>
<feature type="transmembrane region" description="Helical" evidence="8">
    <location>
        <begin position="398"/>
        <end position="422"/>
    </location>
</feature>
<feature type="region of interest" description="Disordered" evidence="7">
    <location>
        <begin position="1"/>
        <end position="22"/>
    </location>
</feature>
<dbReference type="FunFam" id="1.20.1720.10:FF:000013">
    <property type="entry name" value="Related to multidrug resistance proteins"/>
    <property type="match status" value="1"/>
</dbReference>
<keyword evidence="4 8" id="KW-0812">Transmembrane</keyword>
<feature type="transmembrane region" description="Helical" evidence="8">
    <location>
        <begin position="39"/>
        <end position="64"/>
    </location>
</feature>
<gene>
    <name evidence="10" type="ORF">FB45DRAFT_741664</name>
</gene>